<dbReference type="PANTHER" id="PTHR46268:SF6">
    <property type="entry name" value="UNIVERSAL STRESS PROTEIN UP12"/>
    <property type="match status" value="1"/>
</dbReference>
<dbReference type="InterPro" id="IPR006015">
    <property type="entry name" value="Universal_stress_UspA"/>
</dbReference>
<evidence type="ECO:0000313" key="4">
    <source>
        <dbReference type="Proteomes" id="UP000007347"/>
    </source>
</evidence>
<dbReference type="Pfam" id="PF00582">
    <property type="entry name" value="Usp"/>
    <property type="match status" value="2"/>
</dbReference>
<name>K0NMC5_DESTT</name>
<gene>
    <name evidence="3" type="ordered locus">TOL2_C36790</name>
</gene>
<evidence type="ECO:0000259" key="2">
    <source>
        <dbReference type="Pfam" id="PF00582"/>
    </source>
</evidence>
<dbReference type="PRINTS" id="PR01438">
    <property type="entry name" value="UNVRSLSTRESS"/>
</dbReference>
<dbReference type="InterPro" id="IPR006016">
    <property type="entry name" value="UspA"/>
</dbReference>
<dbReference type="STRING" id="651182.TOL2_C36790"/>
<dbReference type="RefSeq" id="WP_014959020.1">
    <property type="nucleotide sequence ID" value="NC_018645.1"/>
</dbReference>
<proteinExistence type="inferred from homology"/>
<reference evidence="3 4" key="1">
    <citation type="journal article" date="2013" name="Environ. Microbiol.">
        <title>Complete genome, catabolic sub-proteomes and key-metabolites of Desulfobacula toluolica Tol2, a marine, aromatic compound-degrading, sulfate-reducing bacterium.</title>
        <authorList>
            <person name="Wohlbrand L."/>
            <person name="Jacob J.H."/>
            <person name="Kube M."/>
            <person name="Mussmann M."/>
            <person name="Jarling R."/>
            <person name="Beck A."/>
            <person name="Amann R."/>
            <person name="Wilkes H."/>
            <person name="Reinhardt R."/>
            <person name="Rabus R."/>
        </authorList>
    </citation>
    <scope>NUCLEOTIDE SEQUENCE [LARGE SCALE GENOMIC DNA]</scope>
    <source>
        <strain evidence="4">DSM 7467 / Tol2</strain>
    </source>
</reference>
<evidence type="ECO:0000313" key="3">
    <source>
        <dbReference type="EMBL" id="CCK81835.1"/>
    </source>
</evidence>
<evidence type="ECO:0000256" key="1">
    <source>
        <dbReference type="ARBA" id="ARBA00008791"/>
    </source>
</evidence>
<dbReference type="PANTHER" id="PTHR46268">
    <property type="entry name" value="STRESS RESPONSE PROTEIN NHAX"/>
    <property type="match status" value="1"/>
</dbReference>
<organism evidence="3 4">
    <name type="scientific">Desulfobacula toluolica (strain DSM 7467 / Tol2)</name>
    <dbReference type="NCBI Taxonomy" id="651182"/>
    <lineage>
        <taxon>Bacteria</taxon>
        <taxon>Pseudomonadati</taxon>
        <taxon>Thermodesulfobacteriota</taxon>
        <taxon>Desulfobacteria</taxon>
        <taxon>Desulfobacterales</taxon>
        <taxon>Desulfobacteraceae</taxon>
        <taxon>Desulfobacula</taxon>
    </lineage>
</organism>
<keyword evidence="4" id="KW-1185">Reference proteome</keyword>
<dbReference type="EMBL" id="FO203503">
    <property type="protein sequence ID" value="CCK81835.1"/>
    <property type="molecule type" value="Genomic_DNA"/>
</dbReference>
<dbReference type="CDD" id="cd00293">
    <property type="entry name" value="USP-like"/>
    <property type="match status" value="2"/>
</dbReference>
<dbReference type="KEGG" id="dto:TOL2_C36790"/>
<feature type="domain" description="UspA" evidence="2">
    <location>
        <begin position="1"/>
        <end position="149"/>
    </location>
</feature>
<sequence>MFKKILFATSASAASDHAARVAFNIAKSYQSDLNIFHVLGVPSRGYSQFVVDVKTKERVDVDEDYIAWVNEEIKTYYGKYLDENLNYTIDVAVGWPAREILRQAKTLKPDLILIGGSTGDEDETVYKKSSVGTTLQKVAKAANCPVLVVNRPAASFWGGVSNIVFGTDFSKTSDKAFEFALKVAKTLDCELHVFHALDISPLNSGRMLSQDEIEQQIRESIRKIRALYGERLKELSNYSMDVWEGIPYMEIVKYARDKHADLLIMAHHSRKLPSEDIRLGGNVEQVIVRAGCPVISVNK</sequence>
<comment type="similarity">
    <text evidence="1">Belongs to the universal stress protein A family.</text>
</comment>
<accession>K0NMC5</accession>
<dbReference type="SUPFAM" id="SSF52402">
    <property type="entry name" value="Adenine nucleotide alpha hydrolases-like"/>
    <property type="match status" value="2"/>
</dbReference>
<dbReference type="InterPro" id="IPR014729">
    <property type="entry name" value="Rossmann-like_a/b/a_fold"/>
</dbReference>
<dbReference type="Proteomes" id="UP000007347">
    <property type="component" value="Chromosome"/>
</dbReference>
<dbReference type="AlphaFoldDB" id="K0NMC5"/>
<dbReference type="Gene3D" id="3.40.50.620">
    <property type="entry name" value="HUPs"/>
    <property type="match status" value="2"/>
</dbReference>
<dbReference type="PATRIC" id="fig|651182.5.peg.4321"/>
<dbReference type="HOGENOM" id="CLU_049301_2_1_7"/>
<protein>
    <submittedName>
        <fullName evidence="3">Universal stress protein family protein</fullName>
    </submittedName>
</protein>
<dbReference type="OrthoDB" id="5512840at2"/>
<feature type="domain" description="UspA" evidence="2">
    <location>
        <begin position="162"/>
        <end position="297"/>
    </location>
</feature>